<keyword evidence="4" id="KW-0811">Translocation</keyword>
<feature type="compositionally biased region" description="Basic and acidic residues" evidence="11">
    <location>
        <begin position="8"/>
        <end position="20"/>
    </location>
</feature>
<comment type="similarity">
    <text evidence="1 10">Belongs to the peroxin-14 family.</text>
</comment>
<name>A0A4Y7LWF3_9CRUS</name>
<keyword evidence="5 10" id="KW-0472">Membrane</keyword>
<dbReference type="GO" id="GO:0016560">
    <property type="term" value="P:protein import into peroxisome matrix, docking"/>
    <property type="evidence" value="ECO:0007669"/>
    <property type="project" value="UniProtKB-UniRule"/>
</dbReference>
<evidence type="ECO:0000256" key="2">
    <source>
        <dbReference type="ARBA" id="ARBA00022448"/>
    </source>
</evidence>
<evidence type="ECO:0000256" key="9">
    <source>
        <dbReference type="ARBA" id="ARBA00046271"/>
    </source>
</evidence>
<feature type="compositionally biased region" description="Gly residues" evidence="11">
    <location>
        <begin position="295"/>
        <end position="304"/>
    </location>
</feature>
<organism evidence="13">
    <name type="scientific">Ceriodaphnia reticulata</name>
    <dbReference type="NCBI Taxonomy" id="302197"/>
    <lineage>
        <taxon>Eukaryota</taxon>
        <taxon>Metazoa</taxon>
        <taxon>Ecdysozoa</taxon>
        <taxon>Arthropoda</taxon>
        <taxon>Crustacea</taxon>
        <taxon>Branchiopoda</taxon>
        <taxon>Diplostraca</taxon>
        <taxon>Cladocera</taxon>
        <taxon>Anomopoda</taxon>
        <taxon>Daphniidae</taxon>
        <taxon>Ceriodaphnia</taxon>
    </lineage>
</organism>
<keyword evidence="2 10" id="KW-0813">Transport</keyword>
<feature type="compositionally biased region" description="Polar residues" evidence="11">
    <location>
        <begin position="238"/>
        <end position="249"/>
    </location>
</feature>
<keyword evidence="3 10" id="KW-0653">Protein transport</keyword>
<dbReference type="EMBL" id="LR003632">
    <property type="protein sequence ID" value="SVE73251.1"/>
    <property type="molecule type" value="mRNA"/>
</dbReference>
<evidence type="ECO:0000256" key="8">
    <source>
        <dbReference type="ARBA" id="ARBA00029691"/>
    </source>
</evidence>
<feature type="region of interest" description="Disordered" evidence="11">
    <location>
        <begin position="1"/>
        <end position="20"/>
    </location>
</feature>
<gene>
    <name evidence="13" type="primary">EOG090X0FQ8</name>
</gene>
<evidence type="ECO:0000256" key="5">
    <source>
        <dbReference type="ARBA" id="ARBA00023136"/>
    </source>
</evidence>
<dbReference type="GO" id="GO:0005102">
    <property type="term" value="F:signaling receptor binding"/>
    <property type="evidence" value="ECO:0007669"/>
    <property type="project" value="TreeGrafter"/>
</dbReference>
<keyword evidence="6 10" id="KW-0576">Peroxisome</keyword>
<evidence type="ECO:0000256" key="10">
    <source>
        <dbReference type="RuleBase" id="RU367032"/>
    </source>
</evidence>
<feature type="domain" description="Peroxisome membrane anchor protein Pex14p N-terminal" evidence="12">
    <location>
        <begin position="22"/>
        <end position="65"/>
    </location>
</feature>
<dbReference type="InterPro" id="IPR025655">
    <property type="entry name" value="PEX14"/>
</dbReference>
<proteinExistence type="evidence at transcript level"/>
<evidence type="ECO:0000256" key="7">
    <source>
        <dbReference type="ARBA" id="ARBA00029502"/>
    </source>
</evidence>
<dbReference type="GO" id="GO:0005778">
    <property type="term" value="C:peroxisomal membrane"/>
    <property type="evidence" value="ECO:0007669"/>
    <property type="project" value="UniProtKB-SubCell"/>
</dbReference>
<dbReference type="InterPro" id="IPR006785">
    <property type="entry name" value="Pex14_N"/>
</dbReference>
<sequence>MSVANEENSAHHGKENSVQPLREDLISTAIKFLQNPRVATRPRSEKELFLQKKGLTQAEIHAAFEASGTNNTTNDGPVGHYSSVKVAQLHEYSHKMAPVPRSKWDTIKDILNASVLIAGAAYSLHYLYRRFIAPFLFGHKKQKSLKDTVEEMNKNLTCLVGDVSAAVHSLSDTVATLRSKQYEQTEIKELKAEVASLKAIMLGRRQFPAPPAIVTGPPSIPPWQLGSSSSDKLEQSNKHNQGSLSSSPEIISVEDMPTSSVSLVNAGLSSGLPARDPSESSESNSAEIVEMGASASGGSGEDTD</sequence>
<feature type="region of interest" description="Disordered" evidence="11">
    <location>
        <begin position="212"/>
        <end position="304"/>
    </location>
</feature>
<evidence type="ECO:0000259" key="12">
    <source>
        <dbReference type="Pfam" id="PF04695"/>
    </source>
</evidence>
<evidence type="ECO:0000256" key="1">
    <source>
        <dbReference type="ARBA" id="ARBA00005443"/>
    </source>
</evidence>
<evidence type="ECO:0000256" key="6">
    <source>
        <dbReference type="ARBA" id="ARBA00023140"/>
    </source>
</evidence>
<dbReference type="Gene3D" id="1.10.10.10">
    <property type="entry name" value="Winged helix-like DNA-binding domain superfamily/Winged helix DNA-binding domain"/>
    <property type="match status" value="1"/>
</dbReference>
<comment type="function">
    <text evidence="10">Component of the PEX13-PEX14 docking complex, a translocon channel that specifically mediates the import of peroxisomal cargo proteins bound to PEX5 receptor. The PEX13-PEX14 docking complex forms a large import pore which can be opened to a diameter of about 9 nm. Mechanistically, PEX5 receptor along with cargo proteins associates with the PEX14 subunit of the PEX13-PEX14 docking complex in the cytosol, leading to the insertion of the receptor into the organelle membrane with the concomitant translocation of the cargo into the peroxisome matrix.</text>
</comment>
<reference evidence="13" key="1">
    <citation type="submission" date="2018-08" db="EMBL/GenBank/DDBJ databases">
        <authorList>
            <person name="Cornetti L."/>
        </authorList>
    </citation>
    <scope>NUCLEOTIDE SEQUENCE</scope>
    <source>
        <strain evidence="13">OM-SAIQ-clone2</strain>
    </source>
</reference>
<evidence type="ECO:0000313" key="13">
    <source>
        <dbReference type="EMBL" id="SVE73251.1"/>
    </source>
</evidence>
<dbReference type="Pfam" id="PF04695">
    <property type="entry name" value="Pex14_N"/>
    <property type="match status" value="1"/>
</dbReference>
<evidence type="ECO:0000256" key="11">
    <source>
        <dbReference type="SAM" id="MobiDB-lite"/>
    </source>
</evidence>
<evidence type="ECO:0000256" key="4">
    <source>
        <dbReference type="ARBA" id="ARBA00023010"/>
    </source>
</evidence>
<dbReference type="GO" id="GO:1990429">
    <property type="term" value="C:peroxisomal importomer complex"/>
    <property type="evidence" value="ECO:0007669"/>
    <property type="project" value="TreeGrafter"/>
</dbReference>
<comment type="subcellular location">
    <subcellularLocation>
        <location evidence="9 10">Peroxisome membrane</location>
    </subcellularLocation>
</comment>
<accession>A0A4Y7LWF3</accession>
<protein>
    <recommendedName>
        <fullName evidence="7 10">Peroxisomal membrane protein PEX14</fullName>
    </recommendedName>
    <alternativeName>
        <fullName evidence="8 10">Peroxin-14</fullName>
    </alternativeName>
</protein>
<dbReference type="PANTHER" id="PTHR23058:SF0">
    <property type="entry name" value="PEROXISOMAL MEMBRANE PROTEIN PEX14"/>
    <property type="match status" value="1"/>
</dbReference>
<evidence type="ECO:0000256" key="3">
    <source>
        <dbReference type="ARBA" id="ARBA00022927"/>
    </source>
</evidence>
<dbReference type="AlphaFoldDB" id="A0A4Y7LWF3"/>
<dbReference type="InterPro" id="IPR036388">
    <property type="entry name" value="WH-like_DNA-bd_sf"/>
</dbReference>
<dbReference type="PANTHER" id="PTHR23058">
    <property type="entry name" value="PEROXISOMAL MEMBRANE PROTEIN PEX14"/>
    <property type="match status" value="1"/>
</dbReference>